<evidence type="ECO:0000313" key="3">
    <source>
        <dbReference type="EMBL" id="MQT91046.1"/>
    </source>
</evidence>
<dbReference type="Proteomes" id="UP000470186">
    <property type="component" value="Unassembled WGS sequence"/>
</dbReference>
<dbReference type="EMBL" id="WIVU01000031">
    <property type="protein sequence ID" value="MQU07129.1"/>
    <property type="molecule type" value="Genomic_DNA"/>
</dbReference>
<dbReference type="EMBL" id="WIVV01000091">
    <property type="protein sequence ID" value="MQU44365.1"/>
    <property type="molecule type" value="Genomic_DNA"/>
</dbReference>
<accession>A0A0J6JBE7</accession>
<dbReference type="GeneID" id="97254776"/>
<dbReference type="Pfam" id="PF07867">
    <property type="entry name" value="DUF1654"/>
    <property type="match status" value="1"/>
</dbReference>
<dbReference type="EMBL" id="WIWF01000037">
    <property type="protein sequence ID" value="MQT74990.1"/>
    <property type="molecule type" value="Genomic_DNA"/>
</dbReference>
<evidence type="ECO:0000313" key="9">
    <source>
        <dbReference type="Proteomes" id="UP000466863"/>
    </source>
</evidence>
<dbReference type="EMBL" id="WIWJ01000035">
    <property type="protein sequence ID" value="MQT48615.1"/>
    <property type="molecule type" value="Genomic_DNA"/>
</dbReference>
<evidence type="ECO:0000313" key="5">
    <source>
        <dbReference type="EMBL" id="MQU32698.1"/>
    </source>
</evidence>
<reference evidence="7 8" key="1">
    <citation type="submission" date="2019-10" db="EMBL/GenBank/DDBJ databases">
        <title>Evaluation of single-gene subtyping targets for Pseudomonas.</title>
        <authorList>
            <person name="Reichler S.J."/>
            <person name="Orsi R.H."/>
            <person name="Wiedmann M."/>
            <person name="Martin N.H."/>
            <person name="Murphy S.I."/>
        </authorList>
    </citation>
    <scope>NUCLEOTIDE SEQUENCE [LARGE SCALE GENOMIC DNA]</scope>
    <source>
        <strain evidence="4 11">FSL R10-1637</strain>
        <strain evidence="6 9">FSL R10-1876</strain>
        <strain evidence="5 10">FSL R10-2107</strain>
        <strain evidence="2 8">FSL R10-2932</strain>
        <strain evidence="3 12">FSL R10-3254</strain>
        <strain evidence="1 7">FSL R10-3257</strain>
    </source>
</reference>
<dbReference type="Proteomes" id="UP000478064">
    <property type="component" value="Unassembled WGS sequence"/>
</dbReference>
<evidence type="ECO:0000313" key="12">
    <source>
        <dbReference type="Proteomes" id="UP000489190"/>
    </source>
</evidence>
<evidence type="ECO:0000313" key="1">
    <source>
        <dbReference type="EMBL" id="MQT48615.1"/>
    </source>
</evidence>
<dbReference type="Proteomes" id="UP000489190">
    <property type="component" value="Unassembled WGS sequence"/>
</dbReference>
<dbReference type="RefSeq" id="WP_048369340.1">
    <property type="nucleotide sequence ID" value="NZ_CAKZJC010000153.1"/>
</dbReference>
<evidence type="ECO:0000313" key="7">
    <source>
        <dbReference type="Proteomes" id="UP000441404"/>
    </source>
</evidence>
<dbReference type="Proteomes" id="UP000447574">
    <property type="component" value="Unassembled WGS sequence"/>
</dbReference>
<evidence type="ECO:0000313" key="4">
    <source>
        <dbReference type="EMBL" id="MQU07129.1"/>
    </source>
</evidence>
<dbReference type="InterPro" id="IPR012449">
    <property type="entry name" value="Phage_F116_Orf28"/>
</dbReference>
<dbReference type="STRING" id="1608996.TU84_12290"/>
<dbReference type="Proteomes" id="UP000441404">
    <property type="component" value="Unassembled WGS sequence"/>
</dbReference>
<evidence type="ECO:0000313" key="6">
    <source>
        <dbReference type="EMBL" id="MQU44365.1"/>
    </source>
</evidence>
<dbReference type="OrthoDB" id="6183446at2"/>
<evidence type="ECO:0000313" key="11">
    <source>
        <dbReference type="Proteomes" id="UP000478064"/>
    </source>
</evidence>
<dbReference type="Proteomes" id="UP000466863">
    <property type="component" value="Unassembled WGS sequence"/>
</dbReference>
<evidence type="ECO:0000313" key="10">
    <source>
        <dbReference type="Proteomes" id="UP000470186"/>
    </source>
</evidence>
<accession>A0A0J6I487</accession>
<name>A0A0J6I487_9PSED</name>
<comment type="caution">
    <text evidence="5">The sequence shown here is derived from an EMBL/GenBank/DDBJ whole genome shotgun (WGS) entry which is preliminary data.</text>
</comment>
<evidence type="ECO:0000313" key="2">
    <source>
        <dbReference type="EMBL" id="MQT74990.1"/>
    </source>
</evidence>
<organism evidence="5 10">
    <name type="scientific">Pseudomonas helleri</name>
    <dbReference type="NCBI Taxonomy" id="1608996"/>
    <lineage>
        <taxon>Bacteria</taxon>
        <taxon>Pseudomonadati</taxon>
        <taxon>Pseudomonadota</taxon>
        <taxon>Gammaproteobacteria</taxon>
        <taxon>Pseudomonadales</taxon>
        <taxon>Pseudomonadaceae</taxon>
        <taxon>Pseudomonas</taxon>
    </lineage>
</organism>
<protein>
    <submittedName>
        <fullName evidence="5">DUF1654 domain-containing protein</fullName>
    </submittedName>
</protein>
<proteinExistence type="predicted"/>
<evidence type="ECO:0000313" key="8">
    <source>
        <dbReference type="Proteomes" id="UP000447574"/>
    </source>
</evidence>
<dbReference type="EMBL" id="WIWI01000051">
    <property type="protein sequence ID" value="MQT91046.1"/>
    <property type="molecule type" value="Genomic_DNA"/>
</dbReference>
<keyword evidence="10" id="KW-1185">Reference proteome</keyword>
<gene>
    <name evidence="4" type="ORF">GHO27_15690</name>
    <name evidence="6" type="ORF">GHO28_17885</name>
    <name evidence="5" type="ORF">GHO30_15045</name>
    <name evidence="2" type="ORF">GHO37_11830</name>
    <name evidence="3" type="ORF">GHO39_18165</name>
    <name evidence="1" type="ORF">GHO40_18080</name>
</gene>
<sequence length="83" mass="9494">MAKKGAKEPTLPSPYEVFGMRIQKIISSPKAQKDRMAVLERQEGDNPEFWERLLEEISENDNVTIAHRDCGGVNVFWTVSEED</sequence>
<dbReference type="AlphaFoldDB" id="A0A0J6I487"/>
<dbReference type="EMBL" id="WIVX01000072">
    <property type="protein sequence ID" value="MQU32698.1"/>
    <property type="molecule type" value="Genomic_DNA"/>
</dbReference>